<name>A0A1I8H4E8_9PLAT</name>
<proteinExistence type="predicted"/>
<evidence type="ECO:0000313" key="2">
    <source>
        <dbReference type="Proteomes" id="UP000095280"/>
    </source>
</evidence>
<organism evidence="2 3">
    <name type="scientific">Macrostomum lignano</name>
    <dbReference type="NCBI Taxonomy" id="282301"/>
    <lineage>
        <taxon>Eukaryota</taxon>
        <taxon>Metazoa</taxon>
        <taxon>Spiralia</taxon>
        <taxon>Lophotrochozoa</taxon>
        <taxon>Platyhelminthes</taxon>
        <taxon>Rhabditophora</taxon>
        <taxon>Macrostomorpha</taxon>
        <taxon>Macrostomida</taxon>
        <taxon>Macrostomidae</taxon>
        <taxon>Macrostomum</taxon>
    </lineage>
</organism>
<feature type="compositionally biased region" description="Polar residues" evidence="1">
    <location>
        <begin position="108"/>
        <end position="133"/>
    </location>
</feature>
<dbReference type="Proteomes" id="UP000095280">
    <property type="component" value="Unplaced"/>
</dbReference>
<feature type="compositionally biased region" description="Low complexity" evidence="1">
    <location>
        <begin position="149"/>
        <end position="162"/>
    </location>
</feature>
<accession>A0A1I8H4E8</accession>
<evidence type="ECO:0000313" key="3">
    <source>
        <dbReference type="WBParaSite" id="maker-uti_cns_0004476-snap-gene-0.7-mRNA-1"/>
    </source>
</evidence>
<dbReference type="WBParaSite" id="maker-uti_cns_0004476-snap-gene-0.7-mRNA-1">
    <property type="protein sequence ID" value="maker-uti_cns_0004476-snap-gene-0.7-mRNA-1"/>
    <property type="gene ID" value="maker-uti_cns_0004476-snap-gene-0.7"/>
</dbReference>
<evidence type="ECO:0000256" key="1">
    <source>
        <dbReference type="SAM" id="MobiDB-lite"/>
    </source>
</evidence>
<feature type="region of interest" description="Disordered" evidence="1">
    <location>
        <begin position="108"/>
        <end position="186"/>
    </location>
</feature>
<dbReference type="AlphaFoldDB" id="A0A1I8H4E8"/>
<sequence length="186" mass="19421">CGPAGVRRLEVVYARQTSRFQFPQGGAVCEDTVKSRRDGRQACREANVTDAVRRRCNPPGEAGATASCELEPGPHSSGHSCAPHHLLVIFACVPLHYYANSPQTVSTVQQRSNKVSQNQNQGSVTAKDTSSPKNGGADVAQNDQGGGRQQLSAAAAAAAAAGDEAEAGQESQLRRGKKQGPNAGNE</sequence>
<keyword evidence="2" id="KW-1185">Reference proteome</keyword>
<reference evidence="3" key="1">
    <citation type="submission" date="2016-11" db="UniProtKB">
        <authorList>
            <consortium name="WormBaseParasite"/>
        </authorList>
    </citation>
    <scope>IDENTIFICATION</scope>
</reference>
<feature type="region of interest" description="Disordered" evidence="1">
    <location>
        <begin position="54"/>
        <end position="79"/>
    </location>
</feature>
<protein>
    <submittedName>
        <fullName evidence="3">SUEL-type lectin domain-containing protein</fullName>
    </submittedName>
</protein>